<protein>
    <recommendedName>
        <fullName evidence="2">DUF1559 domain-containing protein</fullName>
    </recommendedName>
</protein>
<proteinExistence type="predicted"/>
<keyword evidence="1" id="KW-0812">Transmembrane</keyword>
<dbReference type="OrthoDB" id="268591at2"/>
<dbReference type="KEGG" id="knv:Pan216_48000"/>
<dbReference type="Proteomes" id="UP000317093">
    <property type="component" value="Chromosome"/>
</dbReference>
<evidence type="ECO:0000256" key="1">
    <source>
        <dbReference type="SAM" id="Phobius"/>
    </source>
</evidence>
<reference evidence="3 4" key="1">
    <citation type="submission" date="2019-02" db="EMBL/GenBank/DDBJ databases">
        <title>Deep-cultivation of Planctomycetes and their phenomic and genomic characterization uncovers novel biology.</title>
        <authorList>
            <person name="Wiegand S."/>
            <person name="Jogler M."/>
            <person name="Boedeker C."/>
            <person name="Pinto D."/>
            <person name="Vollmers J."/>
            <person name="Rivas-Marin E."/>
            <person name="Kohn T."/>
            <person name="Peeters S.H."/>
            <person name="Heuer A."/>
            <person name="Rast P."/>
            <person name="Oberbeckmann S."/>
            <person name="Bunk B."/>
            <person name="Jeske O."/>
            <person name="Meyerdierks A."/>
            <person name="Storesund J.E."/>
            <person name="Kallscheuer N."/>
            <person name="Luecker S."/>
            <person name="Lage O.M."/>
            <person name="Pohl T."/>
            <person name="Merkel B.J."/>
            <person name="Hornburger P."/>
            <person name="Mueller R.-W."/>
            <person name="Bruemmer F."/>
            <person name="Labrenz M."/>
            <person name="Spormann A.M."/>
            <person name="Op den Camp H."/>
            <person name="Overmann J."/>
            <person name="Amann R."/>
            <person name="Jetten M.S.M."/>
            <person name="Mascher T."/>
            <person name="Medema M.H."/>
            <person name="Devos D.P."/>
            <person name="Kaster A.-K."/>
            <person name="Ovreas L."/>
            <person name="Rohde M."/>
            <person name="Galperin M.Y."/>
            <person name="Jogler C."/>
        </authorList>
    </citation>
    <scope>NUCLEOTIDE SEQUENCE [LARGE SCALE GENOMIC DNA]</scope>
    <source>
        <strain evidence="3 4">Pan216</strain>
    </source>
</reference>
<dbReference type="NCBIfam" id="TIGR02532">
    <property type="entry name" value="IV_pilin_GFxxxE"/>
    <property type="match status" value="1"/>
</dbReference>
<feature type="transmembrane region" description="Helical" evidence="1">
    <location>
        <begin position="20"/>
        <end position="41"/>
    </location>
</feature>
<dbReference type="EMBL" id="CP036279">
    <property type="protein sequence ID" value="QDU63919.1"/>
    <property type="molecule type" value="Genomic_DNA"/>
</dbReference>
<name>A0A518BAC3_9BACT</name>
<dbReference type="InterPro" id="IPR012902">
    <property type="entry name" value="N_methyl_site"/>
</dbReference>
<dbReference type="Pfam" id="PF07596">
    <property type="entry name" value="SBP_bac_10"/>
    <property type="match status" value="1"/>
</dbReference>
<keyword evidence="4" id="KW-1185">Reference proteome</keyword>
<dbReference type="AlphaFoldDB" id="A0A518BAC3"/>
<sequence length="337" mass="36092">MKNGLGRDHGTPARRWAFTLVELLVVIAIIGVLVALLLPAVQQAREAARRAQCRSNLRQFGVAIANYVDAYGVFPYAHGWDRDNDGGQVEGRESAWGWGASILPYIDQTPLFEKLNVGYVDLDVQLANPTTLALMQKPLSLFRCPSDSGPELNTGHRLPNGGSANADCTNSTTACIETATSNYVGSVHHGGLERNNWDGVIGRGHTASVSNDTARCTAIRDITDGLSNTFVFGERAWQIGNVQLRAAVVFGTNGDSENSDHQGLVYVTAGGQFPLNCLGADCDMGFSSPHSGGAHFLFADGSVAFISEDIDQDPSSAIDSTYERLIAIGDGQIIEDY</sequence>
<dbReference type="NCBIfam" id="TIGR04294">
    <property type="entry name" value="pre_pil_HX9DG"/>
    <property type="match status" value="1"/>
</dbReference>
<evidence type="ECO:0000313" key="3">
    <source>
        <dbReference type="EMBL" id="QDU63919.1"/>
    </source>
</evidence>
<dbReference type="InterPro" id="IPR027558">
    <property type="entry name" value="Pre_pil_HX9DG_C"/>
</dbReference>
<dbReference type="InterPro" id="IPR045584">
    <property type="entry name" value="Pilin-like"/>
</dbReference>
<dbReference type="PANTHER" id="PTHR30093">
    <property type="entry name" value="GENERAL SECRETION PATHWAY PROTEIN G"/>
    <property type="match status" value="1"/>
</dbReference>
<dbReference type="Gene3D" id="3.30.700.10">
    <property type="entry name" value="Glycoprotein, Type 4 Pilin"/>
    <property type="match status" value="1"/>
</dbReference>
<accession>A0A518BAC3</accession>
<organism evidence="3 4">
    <name type="scientific">Kolteria novifilia</name>
    <dbReference type="NCBI Taxonomy" id="2527975"/>
    <lineage>
        <taxon>Bacteria</taxon>
        <taxon>Pseudomonadati</taxon>
        <taxon>Planctomycetota</taxon>
        <taxon>Planctomycetia</taxon>
        <taxon>Kolteriales</taxon>
        <taxon>Kolteriaceae</taxon>
        <taxon>Kolteria</taxon>
    </lineage>
</organism>
<feature type="domain" description="DUF1559" evidence="2">
    <location>
        <begin position="42"/>
        <end position="312"/>
    </location>
</feature>
<dbReference type="SUPFAM" id="SSF54523">
    <property type="entry name" value="Pili subunits"/>
    <property type="match status" value="1"/>
</dbReference>
<dbReference type="RefSeq" id="WP_145261750.1">
    <property type="nucleotide sequence ID" value="NZ_CP036279.1"/>
</dbReference>
<evidence type="ECO:0000313" key="4">
    <source>
        <dbReference type="Proteomes" id="UP000317093"/>
    </source>
</evidence>
<gene>
    <name evidence="3" type="ORF">Pan216_48000</name>
</gene>
<dbReference type="InterPro" id="IPR011453">
    <property type="entry name" value="DUF1559"/>
</dbReference>
<dbReference type="PANTHER" id="PTHR30093:SF2">
    <property type="entry name" value="TYPE II SECRETION SYSTEM PROTEIN H"/>
    <property type="match status" value="1"/>
</dbReference>
<keyword evidence="1" id="KW-1133">Transmembrane helix</keyword>
<evidence type="ECO:0000259" key="2">
    <source>
        <dbReference type="Pfam" id="PF07596"/>
    </source>
</evidence>
<keyword evidence="1" id="KW-0472">Membrane</keyword>